<accession>A0A7M5X4R5</accession>
<dbReference type="InterPro" id="IPR013783">
    <property type="entry name" value="Ig-like_fold"/>
</dbReference>
<dbReference type="InterPro" id="IPR036179">
    <property type="entry name" value="Ig-like_dom_sf"/>
</dbReference>
<evidence type="ECO:0000259" key="2">
    <source>
        <dbReference type="PROSITE" id="PS50060"/>
    </source>
</evidence>
<keyword evidence="1" id="KW-0732">Signal</keyword>
<dbReference type="InterPro" id="IPR013320">
    <property type="entry name" value="ConA-like_dom_sf"/>
</dbReference>
<dbReference type="InterPro" id="IPR051560">
    <property type="entry name" value="MAM_domain-containing"/>
</dbReference>
<dbReference type="InterPro" id="IPR000998">
    <property type="entry name" value="MAM_dom"/>
</dbReference>
<dbReference type="PANTHER" id="PTHR23282:SF101">
    <property type="entry name" value="MAM DOMAIN-CONTAINING PROTEIN"/>
    <property type="match status" value="1"/>
</dbReference>
<feature type="domain" description="MAM" evidence="2">
    <location>
        <begin position="31"/>
        <end position="222"/>
    </location>
</feature>
<dbReference type="PROSITE" id="PS50060">
    <property type="entry name" value="MAM_2"/>
    <property type="match status" value="1"/>
</dbReference>
<keyword evidence="4" id="KW-1185">Reference proteome</keyword>
<dbReference type="AlphaFoldDB" id="A0A7M5X4R5"/>
<proteinExistence type="predicted"/>
<dbReference type="EnsemblMetazoa" id="CLYHEMT017713.1">
    <property type="protein sequence ID" value="CLYHEMP017713.1"/>
    <property type="gene ID" value="CLYHEMG017713"/>
</dbReference>
<dbReference type="SUPFAM" id="SSF48726">
    <property type="entry name" value="Immunoglobulin"/>
    <property type="match status" value="1"/>
</dbReference>
<evidence type="ECO:0000313" key="4">
    <source>
        <dbReference type="Proteomes" id="UP000594262"/>
    </source>
</evidence>
<dbReference type="PANTHER" id="PTHR23282">
    <property type="entry name" value="APICAL ENDOSOMAL GLYCOPROTEIN PRECURSOR"/>
    <property type="match status" value="1"/>
</dbReference>
<dbReference type="SUPFAM" id="SSF49899">
    <property type="entry name" value="Concanavalin A-like lectins/glucanases"/>
    <property type="match status" value="1"/>
</dbReference>
<sequence>CFQVVNMKSFSVVVLACLVYNLQTIEGGDIDMCRFKDTGDKFCSLFGHWLEPDSNVWQIRSTPISPNTGPQNGADPTTISSSGDKFYLVANGLPNTQHCHSSKSTSMNPTTDTNVCVSFLYNMNGATMGSLYVIREHPTSSDALPPSPKPQIDPLNLSDGDRKEVLVATGNQGDNWISTSMTIPLVSGKNFYRISFQVIVGDGPTSIVALDNVKASLGACPDWFSSDAPRNTTLNATVNPVHLLSTTLLQCDTDASTEPMYYLIYKDGSLVANVTDGIYNISSVAYSDSGDYTCHPYNVMDFGDNATLALEVTAQPILDNYTSPVYGIKPLSSSLMCTFYGNPAPEITWKKLDGGALYDNITT</sequence>
<name>A0A7M5X4R5_9CNID</name>
<organism evidence="3 4">
    <name type="scientific">Clytia hemisphaerica</name>
    <dbReference type="NCBI Taxonomy" id="252671"/>
    <lineage>
        <taxon>Eukaryota</taxon>
        <taxon>Metazoa</taxon>
        <taxon>Cnidaria</taxon>
        <taxon>Hydrozoa</taxon>
        <taxon>Hydroidolina</taxon>
        <taxon>Leptothecata</taxon>
        <taxon>Obeliida</taxon>
        <taxon>Clytiidae</taxon>
        <taxon>Clytia</taxon>
    </lineage>
</organism>
<dbReference type="GO" id="GO:0016020">
    <property type="term" value="C:membrane"/>
    <property type="evidence" value="ECO:0007669"/>
    <property type="project" value="InterPro"/>
</dbReference>
<feature type="chain" id="PRO_5029535831" description="MAM domain-containing protein" evidence="1">
    <location>
        <begin position="28"/>
        <end position="363"/>
    </location>
</feature>
<dbReference type="SMART" id="SM00137">
    <property type="entry name" value="MAM"/>
    <property type="match status" value="1"/>
</dbReference>
<protein>
    <recommendedName>
        <fullName evidence="2">MAM domain-containing protein</fullName>
    </recommendedName>
</protein>
<evidence type="ECO:0000313" key="3">
    <source>
        <dbReference type="EnsemblMetazoa" id="CLYHEMP017713.1"/>
    </source>
</evidence>
<reference evidence="3" key="1">
    <citation type="submission" date="2021-01" db="UniProtKB">
        <authorList>
            <consortium name="EnsemblMetazoa"/>
        </authorList>
    </citation>
    <scope>IDENTIFICATION</scope>
</reference>
<dbReference type="OrthoDB" id="412155at2759"/>
<dbReference type="Gene3D" id="2.60.40.10">
    <property type="entry name" value="Immunoglobulins"/>
    <property type="match status" value="1"/>
</dbReference>
<dbReference type="Proteomes" id="UP000594262">
    <property type="component" value="Unplaced"/>
</dbReference>
<dbReference type="Pfam" id="PF00629">
    <property type="entry name" value="MAM"/>
    <property type="match status" value="1"/>
</dbReference>
<evidence type="ECO:0000256" key="1">
    <source>
        <dbReference type="SAM" id="SignalP"/>
    </source>
</evidence>
<feature type="signal peptide" evidence="1">
    <location>
        <begin position="1"/>
        <end position="27"/>
    </location>
</feature>
<dbReference type="Gene3D" id="2.60.120.200">
    <property type="match status" value="1"/>
</dbReference>